<name>A0ACB8YGD2_ARCLA</name>
<reference evidence="1 2" key="2">
    <citation type="journal article" date="2022" name="Mol. Ecol. Resour.">
        <title>The genomes of chicory, endive, great burdock and yacon provide insights into Asteraceae paleo-polyploidization history and plant inulin production.</title>
        <authorList>
            <person name="Fan W."/>
            <person name="Wang S."/>
            <person name="Wang H."/>
            <person name="Wang A."/>
            <person name="Jiang F."/>
            <person name="Liu H."/>
            <person name="Zhao H."/>
            <person name="Xu D."/>
            <person name="Zhang Y."/>
        </authorList>
    </citation>
    <scope>NUCLEOTIDE SEQUENCE [LARGE SCALE GENOMIC DNA]</scope>
    <source>
        <strain evidence="2">cv. Niubang</strain>
    </source>
</reference>
<evidence type="ECO:0000313" key="2">
    <source>
        <dbReference type="Proteomes" id="UP001055879"/>
    </source>
</evidence>
<dbReference type="Proteomes" id="UP001055879">
    <property type="component" value="Linkage Group LG12"/>
</dbReference>
<protein>
    <submittedName>
        <fullName evidence="1">Uncharacterized protein</fullName>
    </submittedName>
</protein>
<dbReference type="EMBL" id="CM042058">
    <property type="protein sequence ID" value="KAI3684349.1"/>
    <property type="molecule type" value="Genomic_DNA"/>
</dbReference>
<gene>
    <name evidence="1" type="ORF">L6452_33572</name>
</gene>
<evidence type="ECO:0000313" key="1">
    <source>
        <dbReference type="EMBL" id="KAI3684349.1"/>
    </source>
</evidence>
<comment type="caution">
    <text evidence="1">The sequence shown here is derived from an EMBL/GenBank/DDBJ whole genome shotgun (WGS) entry which is preliminary data.</text>
</comment>
<sequence length="106" mass="12260">MSSEFSSLHSQTPKQTHILHLKSISFERSKNEPLRVCFVSSDRSPVLFSVQWPLRCRRKPVFPVTDCRQIVHFVFSFGTRWNTALVKSLISASQRLLSTKINHMSN</sequence>
<proteinExistence type="predicted"/>
<keyword evidence="2" id="KW-1185">Reference proteome</keyword>
<accession>A0ACB8YGD2</accession>
<organism evidence="1 2">
    <name type="scientific">Arctium lappa</name>
    <name type="common">Greater burdock</name>
    <name type="synonym">Lappa major</name>
    <dbReference type="NCBI Taxonomy" id="4217"/>
    <lineage>
        <taxon>Eukaryota</taxon>
        <taxon>Viridiplantae</taxon>
        <taxon>Streptophyta</taxon>
        <taxon>Embryophyta</taxon>
        <taxon>Tracheophyta</taxon>
        <taxon>Spermatophyta</taxon>
        <taxon>Magnoliopsida</taxon>
        <taxon>eudicotyledons</taxon>
        <taxon>Gunneridae</taxon>
        <taxon>Pentapetalae</taxon>
        <taxon>asterids</taxon>
        <taxon>campanulids</taxon>
        <taxon>Asterales</taxon>
        <taxon>Asteraceae</taxon>
        <taxon>Carduoideae</taxon>
        <taxon>Cardueae</taxon>
        <taxon>Arctiinae</taxon>
        <taxon>Arctium</taxon>
    </lineage>
</organism>
<reference evidence="2" key="1">
    <citation type="journal article" date="2022" name="Mol. Ecol. Resour.">
        <title>The genomes of chicory, endive, great burdock and yacon provide insights into Asteraceae palaeo-polyploidization history and plant inulin production.</title>
        <authorList>
            <person name="Fan W."/>
            <person name="Wang S."/>
            <person name="Wang H."/>
            <person name="Wang A."/>
            <person name="Jiang F."/>
            <person name="Liu H."/>
            <person name="Zhao H."/>
            <person name="Xu D."/>
            <person name="Zhang Y."/>
        </authorList>
    </citation>
    <scope>NUCLEOTIDE SEQUENCE [LARGE SCALE GENOMIC DNA]</scope>
    <source>
        <strain evidence="2">cv. Niubang</strain>
    </source>
</reference>